<evidence type="ECO:0000256" key="1">
    <source>
        <dbReference type="ARBA" id="ARBA00022604"/>
    </source>
</evidence>
<comment type="function">
    <text evidence="2">Directs the termination of nascent peptide synthesis (translation) in response to the termination codons UAA, UAG and UGA. Modulates plant growth and development.</text>
</comment>
<dbReference type="GO" id="GO:0003747">
    <property type="term" value="F:translation release factor activity"/>
    <property type="evidence" value="ECO:0007669"/>
    <property type="project" value="InterPro"/>
</dbReference>
<keyword evidence="5" id="KW-1185">Reference proteome</keyword>
<dbReference type="Gene3D" id="3.30.960.10">
    <property type="entry name" value="eRF1 domain 1"/>
    <property type="match status" value="1"/>
</dbReference>
<accession>A0AAN7GCR7</accession>
<dbReference type="Pfam" id="PF03463">
    <property type="entry name" value="eRF1_1"/>
    <property type="match status" value="1"/>
</dbReference>
<reference evidence="4 5" key="1">
    <citation type="journal article" date="2023" name="Hortic Res">
        <title>Pangenome of water caltrop reveals structural variations and asymmetric subgenome divergence after allopolyploidization.</title>
        <authorList>
            <person name="Zhang X."/>
            <person name="Chen Y."/>
            <person name="Wang L."/>
            <person name="Yuan Y."/>
            <person name="Fang M."/>
            <person name="Shi L."/>
            <person name="Lu R."/>
            <person name="Comes H.P."/>
            <person name="Ma Y."/>
            <person name="Chen Y."/>
            <person name="Huang G."/>
            <person name="Zhou Y."/>
            <person name="Zheng Z."/>
            <person name="Qiu Y."/>
        </authorList>
    </citation>
    <scope>NUCLEOTIDE SEQUENCE [LARGE SCALE GENOMIC DNA]</scope>
    <source>
        <tissue evidence="4">Roots</tissue>
    </source>
</reference>
<keyword evidence="1" id="KW-0341">Growth regulation</keyword>
<evidence type="ECO:0000313" key="5">
    <source>
        <dbReference type="Proteomes" id="UP001345219"/>
    </source>
</evidence>
<feature type="domain" description="eRF1/Pelota-like N-terminal" evidence="3">
    <location>
        <begin position="16"/>
        <end position="76"/>
    </location>
</feature>
<dbReference type="Proteomes" id="UP001345219">
    <property type="component" value="Chromosome 1"/>
</dbReference>
<gene>
    <name evidence="4" type="ORF">SAY87_000917</name>
</gene>
<proteinExistence type="predicted"/>
<evidence type="ECO:0000256" key="2">
    <source>
        <dbReference type="ARBA" id="ARBA00045523"/>
    </source>
</evidence>
<evidence type="ECO:0000259" key="3">
    <source>
        <dbReference type="Pfam" id="PF03463"/>
    </source>
</evidence>
<dbReference type="EMBL" id="JAXIOK010000023">
    <property type="protein sequence ID" value="KAK4742916.1"/>
    <property type="molecule type" value="Genomic_DNA"/>
</dbReference>
<comment type="caution">
    <text evidence="4">The sequence shown here is derived from an EMBL/GenBank/DDBJ whole genome shotgun (WGS) entry which is preliminary data.</text>
</comment>
<sequence>MADSHEYKNIEIRNIKKLIKALESARGNDTSIISLIMPPCDQISRVTKMLGDEFGTTSNIKSRVDRQSVLGAITSVNGGSSYTIRFLPMVWCFIMGQSSLKMARERRWQLILSLSSL</sequence>
<organism evidence="4 5">
    <name type="scientific">Trapa incisa</name>
    <dbReference type="NCBI Taxonomy" id="236973"/>
    <lineage>
        <taxon>Eukaryota</taxon>
        <taxon>Viridiplantae</taxon>
        <taxon>Streptophyta</taxon>
        <taxon>Embryophyta</taxon>
        <taxon>Tracheophyta</taxon>
        <taxon>Spermatophyta</taxon>
        <taxon>Magnoliopsida</taxon>
        <taxon>eudicotyledons</taxon>
        <taxon>Gunneridae</taxon>
        <taxon>Pentapetalae</taxon>
        <taxon>rosids</taxon>
        <taxon>malvids</taxon>
        <taxon>Myrtales</taxon>
        <taxon>Lythraceae</taxon>
        <taxon>Trapa</taxon>
    </lineage>
</organism>
<dbReference type="SUPFAM" id="SSF55481">
    <property type="entry name" value="N-terminal domain of eukaryotic peptide chain release factor subunit 1, ERF1"/>
    <property type="match status" value="1"/>
</dbReference>
<dbReference type="PANTHER" id="PTHR10113">
    <property type="entry name" value="PEPTIDE CHAIN RELEASE FACTOR SUBUNIT 1"/>
    <property type="match status" value="1"/>
</dbReference>
<dbReference type="InterPro" id="IPR024049">
    <property type="entry name" value="eRF1_1_sf"/>
</dbReference>
<name>A0AAN7GCR7_9MYRT</name>
<evidence type="ECO:0000313" key="4">
    <source>
        <dbReference type="EMBL" id="KAK4742916.1"/>
    </source>
</evidence>
<protein>
    <recommendedName>
        <fullName evidence="3">eRF1/Pelota-like N-terminal domain-containing protein</fullName>
    </recommendedName>
</protein>
<dbReference type="InterPro" id="IPR004403">
    <property type="entry name" value="Peptide_chain-rel_eRF1/aRF1"/>
</dbReference>
<dbReference type="InterPro" id="IPR005140">
    <property type="entry name" value="eRF1_Pelota-like_N"/>
</dbReference>
<dbReference type="AlphaFoldDB" id="A0AAN7GCR7"/>